<organism evidence="2 3">
    <name type="scientific">Streptomyces morookaense</name>
    <name type="common">Streptoverticillium morookaense</name>
    <dbReference type="NCBI Taxonomy" id="1970"/>
    <lineage>
        <taxon>Bacteria</taxon>
        <taxon>Bacillati</taxon>
        <taxon>Actinomycetota</taxon>
        <taxon>Actinomycetes</taxon>
        <taxon>Kitasatosporales</taxon>
        <taxon>Streptomycetaceae</taxon>
        <taxon>Streptomyces</taxon>
    </lineage>
</organism>
<evidence type="ECO:0000259" key="1">
    <source>
        <dbReference type="SMART" id="SM00829"/>
    </source>
</evidence>
<evidence type="ECO:0000313" key="3">
    <source>
        <dbReference type="Proteomes" id="UP000587462"/>
    </source>
</evidence>
<dbReference type="Proteomes" id="UP000587462">
    <property type="component" value="Unassembled WGS sequence"/>
</dbReference>
<comment type="caution">
    <text evidence="2">The sequence shown here is derived from an EMBL/GenBank/DDBJ whole genome shotgun (WGS) entry which is preliminary data.</text>
</comment>
<dbReference type="SUPFAM" id="SSF50129">
    <property type="entry name" value="GroES-like"/>
    <property type="match status" value="1"/>
</dbReference>
<dbReference type="InterPro" id="IPR011032">
    <property type="entry name" value="GroES-like_sf"/>
</dbReference>
<dbReference type="InterPro" id="IPR036291">
    <property type="entry name" value="NAD(P)-bd_dom_sf"/>
</dbReference>
<dbReference type="PANTHER" id="PTHR43482:SF1">
    <property type="entry name" value="PROTEIN AST1-RELATED"/>
    <property type="match status" value="1"/>
</dbReference>
<dbReference type="CDD" id="cd05289">
    <property type="entry name" value="MDR_like_2"/>
    <property type="match status" value="1"/>
</dbReference>
<feature type="domain" description="Enoyl reductase (ER)" evidence="1">
    <location>
        <begin position="10"/>
        <end position="290"/>
    </location>
</feature>
<dbReference type="EMBL" id="JABBXF010000001">
    <property type="protein sequence ID" value="NVK76085.1"/>
    <property type="molecule type" value="Genomic_DNA"/>
</dbReference>
<dbReference type="Gene3D" id="3.90.180.10">
    <property type="entry name" value="Medium-chain alcohol dehydrogenases, catalytic domain"/>
    <property type="match status" value="1"/>
</dbReference>
<dbReference type="Pfam" id="PF08240">
    <property type="entry name" value="ADH_N"/>
    <property type="match status" value="1"/>
</dbReference>
<gene>
    <name evidence="2" type="ORF">HG542_00255</name>
</gene>
<keyword evidence="3" id="KW-1185">Reference proteome</keyword>
<dbReference type="AlphaFoldDB" id="A0A7Y7AZ87"/>
<sequence>MRAVQIDRHGGPDVLTLREVAIPEPAAGEVLIRTEASSLNPVDWKTRAWEVGPPLPATLGWDISGRVVASNDPAHEVGAQVIAMSAQIATGRGTWAELVALPGHLLAPAPATVPLADAAALPLAGTTALQALRATELSAGERILVVGAAGAVGGLAVQLARLTGAHVDALVSRPGHEQAATELGAEQVWHRPQDLPRGRYEAVLDTVGTDVAAALAPGGRFVSVADHPLPDVPGARTSYVQENATDLAHLAELVDTDELRLRIAHRFPLDDIRTAHESFEAGGLLGKVLITF</sequence>
<dbReference type="SUPFAM" id="SSF51735">
    <property type="entry name" value="NAD(P)-binding Rossmann-fold domains"/>
    <property type="match status" value="1"/>
</dbReference>
<dbReference type="Pfam" id="PF13602">
    <property type="entry name" value="ADH_zinc_N_2"/>
    <property type="match status" value="1"/>
</dbReference>
<dbReference type="InterPro" id="IPR052585">
    <property type="entry name" value="Lipid_raft_assoc_Zn_ADH"/>
</dbReference>
<dbReference type="InterPro" id="IPR013154">
    <property type="entry name" value="ADH-like_N"/>
</dbReference>
<dbReference type="RefSeq" id="WP_171077885.1">
    <property type="nucleotide sequence ID" value="NZ_BNBU01000007.1"/>
</dbReference>
<reference evidence="2 3" key="1">
    <citation type="submission" date="2020-04" db="EMBL/GenBank/DDBJ databases">
        <title>Draft Genome Sequence of Streptomyces morookaense DSM 40503, an 8-azaguanine-producing strain.</title>
        <authorList>
            <person name="Qi J."/>
            <person name="Gao J.-M."/>
        </authorList>
    </citation>
    <scope>NUCLEOTIDE SEQUENCE [LARGE SCALE GENOMIC DNA]</scope>
    <source>
        <strain evidence="2 3">DSM 40503</strain>
    </source>
</reference>
<accession>A0A7Y7AZ87</accession>
<evidence type="ECO:0000313" key="2">
    <source>
        <dbReference type="EMBL" id="NVK76085.1"/>
    </source>
</evidence>
<dbReference type="Gene3D" id="3.40.50.720">
    <property type="entry name" value="NAD(P)-binding Rossmann-like Domain"/>
    <property type="match status" value="1"/>
</dbReference>
<dbReference type="SMART" id="SM00829">
    <property type="entry name" value="PKS_ER"/>
    <property type="match status" value="1"/>
</dbReference>
<dbReference type="GO" id="GO:0016491">
    <property type="term" value="F:oxidoreductase activity"/>
    <property type="evidence" value="ECO:0007669"/>
    <property type="project" value="InterPro"/>
</dbReference>
<dbReference type="InterPro" id="IPR020843">
    <property type="entry name" value="ER"/>
</dbReference>
<dbReference type="PANTHER" id="PTHR43482">
    <property type="entry name" value="PROTEIN AST1-RELATED"/>
    <property type="match status" value="1"/>
</dbReference>
<name>A0A7Y7AZ87_STRMO</name>
<protein>
    <submittedName>
        <fullName evidence="2">NADP-dependent oxidoreductase</fullName>
    </submittedName>
</protein>
<proteinExistence type="predicted"/>